<dbReference type="Proteomes" id="UP000272140">
    <property type="component" value="Unassembled WGS sequence"/>
</dbReference>
<protein>
    <submittedName>
        <fullName evidence="1">Uncharacterized protein</fullName>
    </submittedName>
</protein>
<evidence type="ECO:0000313" key="2">
    <source>
        <dbReference type="Proteomes" id="UP000272140"/>
    </source>
</evidence>
<comment type="caution">
    <text evidence="1">The sequence shown here is derived from an EMBL/GenBank/DDBJ whole genome shotgun (WGS) entry which is preliminary data.</text>
</comment>
<dbReference type="EMBL" id="RKIO01000004">
    <property type="protein sequence ID" value="RSC03497.1"/>
    <property type="molecule type" value="Genomic_DNA"/>
</dbReference>
<name>A0A3R9BED2_9BURK</name>
<proteinExistence type="predicted"/>
<evidence type="ECO:0000313" key="1">
    <source>
        <dbReference type="EMBL" id="RSC03497.1"/>
    </source>
</evidence>
<dbReference type="AlphaFoldDB" id="A0A3R9BED2"/>
<sequence length="97" mass="10227">MSAELSGMVYDCPMTENQSAIEEIAMINCREKRLKFLLDGPLTVGPGVPSGLPGDLGKSDLDIHSFISRSDNSIRSNTGKTFAHSLAAATSNASALV</sequence>
<accession>A0A3R9BED2</accession>
<reference evidence="2" key="1">
    <citation type="submission" date="2018-11" db="EMBL/GenBank/DDBJ databases">
        <title>FDA dAtabase for Regulatory Grade micrObial Sequences (FDA-ARGOS): Supporting development and validation of Infectious Disease Dx tests.</title>
        <authorList>
            <person name="Goldberg B."/>
            <person name="Campos J."/>
            <person name="Tallon L."/>
            <person name="Sadzewicz L."/>
            <person name="Zhao X."/>
            <person name="Vavikolanu K."/>
            <person name="Mehta A."/>
            <person name="Aluvathingal J."/>
            <person name="Nadendla S."/>
            <person name="Geyer C."/>
            <person name="Nandy P."/>
            <person name="Yan Y."/>
            <person name="Sichtig H."/>
        </authorList>
    </citation>
    <scope>NUCLEOTIDE SEQUENCE [LARGE SCALE GENOMIC DNA]</scope>
    <source>
        <strain evidence="2">FDAARGOS_544</strain>
    </source>
</reference>
<gene>
    <name evidence="1" type="ORF">EGT41_29700</name>
</gene>
<organism evidence="1 2">
    <name type="scientific">Burkholderia cenocepacia</name>
    <dbReference type="NCBI Taxonomy" id="95486"/>
    <lineage>
        <taxon>Bacteria</taxon>
        <taxon>Pseudomonadati</taxon>
        <taxon>Pseudomonadota</taxon>
        <taxon>Betaproteobacteria</taxon>
        <taxon>Burkholderiales</taxon>
        <taxon>Burkholderiaceae</taxon>
        <taxon>Burkholderia</taxon>
        <taxon>Burkholderia cepacia complex</taxon>
    </lineage>
</organism>